<dbReference type="RefSeq" id="WP_088565795.1">
    <property type="nucleotide sequence ID" value="NZ_CP168973.1"/>
</dbReference>
<feature type="domain" description="HTH luxR-type" evidence="1">
    <location>
        <begin position="18"/>
        <end position="75"/>
    </location>
</feature>
<dbReference type="OrthoDB" id="8277135at2"/>
<accession>A0A1Z3NA12</accession>
<dbReference type="SUPFAM" id="SSF46894">
    <property type="entry name" value="C-terminal effector domain of the bipartite response regulators"/>
    <property type="match status" value="1"/>
</dbReference>
<dbReference type="EMBL" id="CP020946">
    <property type="protein sequence ID" value="ASD64318.1"/>
    <property type="molecule type" value="Genomic_DNA"/>
</dbReference>
<dbReference type="InterPro" id="IPR036388">
    <property type="entry name" value="WH-like_DNA-bd_sf"/>
</dbReference>
<dbReference type="InterPro" id="IPR016032">
    <property type="entry name" value="Sig_transdc_resp-reg_C-effctor"/>
</dbReference>
<dbReference type="Gene3D" id="1.10.10.10">
    <property type="entry name" value="Winged helix-like DNA-binding domain superfamily/Winged helix DNA-binding domain"/>
    <property type="match status" value="1"/>
</dbReference>
<dbReference type="GO" id="GO:0006355">
    <property type="term" value="P:regulation of DNA-templated transcription"/>
    <property type="evidence" value="ECO:0007669"/>
    <property type="project" value="InterPro"/>
</dbReference>
<sequence length="97" mass="10927">MKQNPEEFQAYFQTHFDKWGLTKTECEVGSLILLGLSLREIADRRGTSETTTRQQALSLYKKASVEGRHQLSAYFLENLLAAQTSLKPFAQSGSESL</sequence>
<dbReference type="InterPro" id="IPR000792">
    <property type="entry name" value="Tscrpt_reg_LuxR_C"/>
</dbReference>
<dbReference type="GO" id="GO:0003677">
    <property type="term" value="F:DNA binding"/>
    <property type="evidence" value="ECO:0007669"/>
    <property type="project" value="InterPro"/>
</dbReference>
<dbReference type="SMART" id="SM00421">
    <property type="entry name" value="HTH_LUXR"/>
    <property type="match status" value="1"/>
</dbReference>
<evidence type="ECO:0000259" key="1">
    <source>
        <dbReference type="SMART" id="SM00421"/>
    </source>
</evidence>
<gene>
    <name evidence="2" type="ORF">B9G79_12450</name>
</gene>
<protein>
    <submittedName>
        <fullName evidence="2">Transcriptional regulator</fullName>
    </submittedName>
</protein>
<dbReference type="Proteomes" id="UP000197003">
    <property type="component" value="Chromosome"/>
</dbReference>
<name>A0A1Z3NA12_BDEBC</name>
<dbReference type="AlphaFoldDB" id="A0A1Z3NA12"/>
<reference evidence="2 3" key="1">
    <citation type="submission" date="2017-04" db="EMBL/GenBank/DDBJ databases">
        <title>Whole genome sequence of Bdellovibrio bacteriovorus strain SSB218315.</title>
        <authorList>
            <person name="Oyedara O."/>
            <person name="Rodriguez-Perez M.A."/>
        </authorList>
    </citation>
    <scope>NUCLEOTIDE SEQUENCE [LARGE SCALE GENOMIC DNA]</scope>
    <source>
        <strain evidence="2 3">SSB218315</strain>
    </source>
</reference>
<organism evidence="2 3">
    <name type="scientific">Bdellovibrio bacteriovorus</name>
    <dbReference type="NCBI Taxonomy" id="959"/>
    <lineage>
        <taxon>Bacteria</taxon>
        <taxon>Pseudomonadati</taxon>
        <taxon>Bdellovibrionota</taxon>
        <taxon>Bdellovibrionia</taxon>
        <taxon>Bdellovibrionales</taxon>
        <taxon>Pseudobdellovibrionaceae</taxon>
        <taxon>Bdellovibrio</taxon>
    </lineage>
</organism>
<evidence type="ECO:0000313" key="3">
    <source>
        <dbReference type="Proteomes" id="UP000197003"/>
    </source>
</evidence>
<proteinExistence type="predicted"/>
<evidence type="ECO:0000313" key="2">
    <source>
        <dbReference type="EMBL" id="ASD64318.1"/>
    </source>
</evidence>